<dbReference type="AlphaFoldDB" id="A0A150PIK2"/>
<evidence type="ECO:0000313" key="1">
    <source>
        <dbReference type="EMBL" id="KYF55517.1"/>
    </source>
</evidence>
<evidence type="ECO:0000313" key="2">
    <source>
        <dbReference type="EMBL" id="KYG09600.1"/>
    </source>
</evidence>
<sequence length="77" mass="8177">MGPWPTSLVLDMGTVQTTPTFGDSAMGAATPARLAGKAAAAAGVRWMHVMALDSVRVLRRRADSINFPWARPPKATI</sequence>
<gene>
    <name evidence="1" type="ORF">BE04_21555</name>
    <name evidence="2" type="ORF">BE21_16930</name>
</gene>
<dbReference type="EMBL" id="JEME01000618">
    <property type="protein sequence ID" value="KYG09600.1"/>
    <property type="molecule type" value="Genomic_DNA"/>
</dbReference>
<dbReference type="Proteomes" id="UP000075502">
    <property type="component" value="Unassembled WGS sequence"/>
</dbReference>
<organism evidence="1 4">
    <name type="scientific">Sorangium cellulosum</name>
    <name type="common">Polyangium cellulosum</name>
    <dbReference type="NCBI Taxonomy" id="56"/>
    <lineage>
        <taxon>Bacteria</taxon>
        <taxon>Pseudomonadati</taxon>
        <taxon>Myxococcota</taxon>
        <taxon>Polyangia</taxon>
        <taxon>Polyangiales</taxon>
        <taxon>Polyangiaceae</taxon>
        <taxon>Sorangium</taxon>
    </lineage>
</organism>
<comment type="caution">
    <text evidence="1">The sequence shown here is derived from an EMBL/GenBank/DDBJ whole genome shotgun (WGS) entry which is preliminary data.</text>
</comment>
<dbReference type="EMBL" id="JELX01002401">
    <property type="protein sequence ID" value="KYF55517.1"/>
    <property type="molecule type" value="Genomic_DNA"/>
</dbReference>
<reference evidence="3 4" key="1">
    <citation type="submission" date="2014-02" db="EMBL/GenBank/DDBJ databases">
        <title>The small core and large imbalanced accessory genome model reveals a collaborative survival strategy of Sorangium cellulosum strains in nature.</title>
        <authorList>
            <person name="Han K."/>
            <person name="Peng R."/>
            <person name="Blom J."/>
            <person name="Li Y.-Z."/>
        </authorList>
    </citation>
    <scope>NUCLEOTIDE SEQUENCE [LARGE SCALE GENOMIC DNA]</scope>
    <source>
        <strain evidence="2 3">So0007-03</strain>
        <strain evidence="1 4">So0157-18</strain>
    </source>
</reference>
<evidence type="ECO:0000313" key="4">
    <source>
        <dbReference type="Proteomes" id="UP000075604"/>
    </source>
</evidence>
<evidence type="ECO:0000313" key="3">
    <source>
        <dbReference type="Proteomes" id="UP000075502"/>
    </source>
</evidence>
<protein>
    <submittedName>
        <fullName evidence="1">Uncharacterized protein</fullName>
    </submittedName>
</protein>
<dbReference type="Proteomes" id="UP000075604">
    <property type="component" value="Unassembled WGS sequence"/>
</dbReference>
<accession>A0A150PIK2</accession>
<proteinExistence type="predicted"/>
<name>A0A150PIK2_SORCE</name>